<gene>
    <name evidence="4" type="ORF">HNY73_017228</name>
</gene>
<dbReference type="GO" id="GO:0035556">
    <property type="term" value="P:intracellular signal transduction"/>
    <property type="evidence" value="ECO:0007669"/>
    <property type="project" value="InterPro"/>
</dbReference>
<feature type="domain" description="Doublecortin" evidence="3">
    <location>
        <begin position="64"/>
        <end position="145"/>
    </location>
</feature>
<evidence type="ECO:0000313" key="4">
    <source>
        <dbReference type="EMBL" id="KAF8774705.1"/>
    </source>
</evidence>
<accession>A0A8T0EQ93</accession>
<dbReference type="PROSITE" id="PS50309">
    <property type="entry name" value="DC"/>
    <property type="match status" value="1"/>
</dbReference>
<dbReference type="SMART" id="SM00537">
    <property type="entry name" value="DCX"/>
    <property type="match status" value="1"/>
</dbReference>
<dbReference type="InterPro" id="IPR036322">
    <property type="entry name" value="WD40_repeat_dom_sf"/>
</dbReference>
<dbReference type="InterPro" id="IPR001680">
    <property type="entry name" value="WD40_rpt"/>
</dbReference>
<dbReference type="AlphaFoldDB" id="A0A8T0EQ93"/>
<protein>
    <submittedName>
        <fullName evidence="4">Echinoderm microtubule-associated protein-like</fullName>
    </submittedName>
</protein>
<dbReference type="Pfam" id="PF03607">
    <property type="entry name" value="DCX"/>
    <property type="match status" value="1"/>
</dbReference>
<dbReference type="Pfam" id="PF23409">
    <property type="entry name" value="Beta-prop_EML"/>
    <property type="match status" value="1"/>
</dbReference>
<dbReference type="SMART" id="SM00320">
    <property type="entry name" value="WD40"/>
    <property type="match status" value="6"/>
</dbReference>
<evidence type="ECO:0000259" key="3">
    <source>
        <dbReference type="PROSITE" id="PS50309"/>
    </source>
</evidence>
<dbReference type="PANTHER" id="PTHR13720">
    <property type="entry name" value="WD-40 REPEAT PROTEIN"/>
    <property type="match status" value="1"/>
</dbReference>
<dbReference type="Pfam" id="PF23414">
    <property type="entry name" value="Beta-prop_EML_2"/>
    <property type="match status" value="1"/>
</dbReference>
<keyword evidence="2" id="KW-0677">Repeat</keyword>
<dbReference type="CDD" id="cd01617">
    <property type="entry name" value="DCX"/>
    <property type="match status" value="1"/>
</dbReference>
<name>A0A8T0EQ93_ARGBR</name>
<dbReference type="InterPro" id="IPR055442">
    <property type="entry name" value="Beta-prop_EML-like_2nd"/>
</dbReference>
<dbReference type="Gene3D" id="2.130.10.10">
    <property type="entry name" value="YVTN repeat-like/Quinoprotein amine dehydrogenase"/>
    <property type="match status" value="2"/>
</dbReference>
<evidence type="ECO:0000313" key="5">
    <source>
        <dbReference type="Proteomes" id="UP000807504"/>
    </source>
</evidence>
<dbReference type="Gene3D" id="3.10.20.230">
    <property type="entry name" value="Doublecortin domain"/>
    <property type="match status" value="1"/>
</dbReference>
<dbReference type="GO" id="GO:0008017">
    <property type="term" value="F:microtubule binding"/>
    <property type="evidence" value="ECO:0007669"/>
    <property type="project" value="TreeGrafter"/>
</dbReference>
<dbReference type="SUPFAM" id="SSF50978">
    <property type="entry name" value="WD40 repeat-like"/>
    <property type="match status" value="2"/>
</dbReference>
<dbReference type="Proteomes" id="UP000807504">
    <property type="component" value="Unassembled WGS sequence"/>
</dbReference>
<dbReference type="InterPro" id="IPR055439">
    <property type="entry name" value="Beta-prop_EML_1st"/>
</dbReference>
<dbReference type="SUPFAM" id="SSF89837">
    <property type="entry name" value="Doublecortin (DC)"/>
    <property type="match status" value="1"/>
</dbReference>
<comment type="caution">
    <text evidence="4">The sequence shown here is derived from an EMBL/GenBank/DDBJ whole genome shotgun (WGS) entry which is preliminary data.</text>
</comment>
<keyword evidence="1" id="KW-0853">WD repeat</keyword>
<evidence type="ECO:0000256" key="2">
    <source>
        <dbReference type="ARBA" id="ARBA00022737"/>
    </source>
</evidence>
<keyword evidence="5" id="KW-1185">Reference proteome</keyword>
<organism evidence="4 5">
    <name type="scientific">Argiope bruennichi</name>
    <name type="common">Wasp spider</name>
    <name type="synonym">Aranea bruennichi</name>
    <dbReference type="NCBI Taxonomy" id="94029"/>
    <lineage>
        <taxon>Eukaryota</taxon>
        <taxon>Metazoa</taxon>
        <taxon>Ecdysozoa</taxon>
        <taxon>Arthropoda</taxon>
        <taxon>Chelicerata</taxon>
        <taxon>Arachnida</taxon>
        <taxon>Araneae</taxon>
        <taxon>Araneomorphae</taxon>
        <taxon>Entelegynae</taxon>
        <taxon>Araneoidea</taxon>
        <taxon>Araneidae</taxon>
        <taxon>Argiope</taxon>
    </lineage>
</organism>
<dbReference type="InterPro" id="IPR050630">
    <property type="entry name" value="WD_repeat_EMAP"/>
</dbReference>
<proteinExistence type="predicted"/>
<evidence type="ECO:0000256" key="1">
    <source>
        <dbReference type="ARBA" id="ARBA00022574"/>
    </source>
</evidence>
<dbReference type="InterPro" id="IPR015943">
    <property type="entry name" value="WD40/YVTN_repeat-like_dom_sf"/>
</dbReference>
<dbReference type="EMBL" id="JABXBU010002227">
    <property type="protein sequence ID" value="KAF8774705.1"/>
    <property type="molecule type" value="Genomic_DNA"/>
</dbReference>
<dbReference type="InterPro" id="IPR003533">
    <property type="entry name" value="Doublecortin_dom"/>
</dbReference>
<dbReference type="InterPro" id="IPR036572">
    <property type="entry name" value="Doublecortin_dom_sf"/>
</dbReference>
<dbReference type="GO" id="GO:0000226">
    <property type="term" value="P:microtubule cytoskeleton organization"/>
    <property type="evidence" value="ECO:0007669"/>
    <property type="project" value="TreeGrafter"/>
</dbReference>
<reference evidence="4" key="2">
    <citation type="submission" date="2020-06" db="EMBL/GenBank/DDBJ databases">
        <authorList>
            <person name="Sheffer M."/>
        </authorList>
    </citation>
    <scope>NUCLEOTIDE SEQUENCE</scope>
</reference>
<reference evidence="4" key="1">
    <citation type="journal article" date="2020" name="bioRxiv">
        <title>Chromosome-level reference genome of the European wasp spider Argiope bruennichi: a resource for studies on range expansion and evolutionary adaptation.</title>
        <authorList>
            <person name="Sheffer M.M."/>
            <person name="Hoppe A."/>
            <person name="Krehenwinkel H."/>
            <person name="Uhl G."/>
            <person name="Kuss A.W."/>
            <person name="Jensen L."/>
            <person name="Jensen C."/>
            <person name="Gillespie R.G."/>
            <person name="Hoff K.J."/>
            <person name="Prost S."/>
        </authorList>
    </citation>
    <scope>NUCLEOTIDE SEQUENCE</scope>
</reference>
<dbReference type="GO" id="GO:0072686">
    <property type="term" value="C:mitotic spindle"/>
    <property type="evidence" value="ECO:0007669"/>
    <property type="project" value="TreeGrafter"/>
</dbReference>
<dbReference type="PANTHER" id="PTHR13720:SF55">
    <property type="entry name" value="ECHINODERM MICROTUBULE-ASSOCIATED PROTEIN-LIKE CG42247"/>
    <property type="match status" value="1"/>
</dbReference>
<sequence length="894" mass="99114">MSIGKLMTHQEKYDLQSDDYEIGLLIGADIEGVLFLDESIKVDSGPPTMLGRNPKTGEPLKRVKGLHFKPKGDYFDSGVKVALRGSKPFPTMPHLLDYLSLKARMPAKKLFDARNGQPITSLDQFENGGSYVVTSDGKFEALPYGSVPRLQTSHVADALPAKREDLELFRPMEDPVYGKKKRKKKRETHLLAEPSPGRREGRLLTVATREGGAKATLLFNDKNPPPFEDILRDFGHALGLGQVKNMSTPSGRQVRSISQLKNEFQDVDTFFLDETDTDAVVPQLEEKSTYSSKYAEQHSARSRISRVDTTVKSPPLEIEWLHGYDGSPLLVLDYSELVYAVGSAIILYKRSNHQQRRYMDHTEDVCSLSAHPSRKMIASGQVSSEYQEASVHIWLIESLQTVAVVDQLLGNPVSVAFSAHDFVLLTVEIGTEENNLSFWDWEGDALLGRVQLNEEHLVGGEFHPQEADLAVTFGRHHLAFWRRKKDGFLSRTDALAPGHSGRTIQSWAFVGETGLAVGDSSGYITLWALLPGDAFRIIKEVRAHQGKVSCMAVTSEGTLISGGQKQLKAWDAHQRLQHLTEMELADGEVKALQLQGMSGSAIYVGTNDAILEGSLQTSLQNLIPGVESGIYDLCVDFQGHSFVTVDRKRNICRWSTRRMMWRTKPQVDCCCVGFHPEGRAVIAGGANGKLLVLHADGGLAVATVFVADAALKALAYNKDGSVLAVGCEDGNIYICGAKNHGYLYKMHMVLKNEWPILQVDWSGDSESLQSCYRNADFCEVALWKVAESKRVNSGLSKSMDWPQHTCILSHNVLGIWKAVEGAFYLSCHRFGSKLAAAAQDGCIRIFPYPCREAEQVSYEEQRQGPRPVDVIRFLNRSSLVSSSGPAIFIWNIKE</sequence>